<evidence type="ECO:0000256" key="3">
    <source>
        <dbReference type="SAM" id="MobiDB-lite"/>
    </source>
</evidence>
<gene>
    <name evidence="5" type="ORF">M408DRAFT_235905</name>
</gene>
<feature type="domain" description="Alpha/beta hydrolase fold-3" evidence="4">
    <location>
        <begin position="225"/>
        <end position="434"/>
    </location>
</feature>
<reference evidence="6" key="2">
    <citation type="submission" date="2015-01" db="EMBL/GenBank/DDBJ databases">
        <title>Evolutionary Origins and Diversification of the Mycorrhizal Mutualists.</title>
        <authorList>
            <consortium name="DOE Joint Genome Institute"/>
            <consortium name="Mycorrhizal Genomics Consortium"/>
            <person name="Kohler A."/>
            <person name="Kuo A."/>
            <person name="Nagy L.G."/>
            <person name="Floudas D."/>
            <person name="Copeland A."/>
            <person name="Barry K.W."/>
            <person name="Cichocki N."/>
            <person name="Veneault-Fourrey C."/>
            <person name="LaButti K."/>
            <person name="Lindquist E.A."/>
            <person name="Lipzen A."/>
            <person name="Lundell T."/>
            <person name="Morin E."/>
            <person name="Murat C."/>
            <person name="Riley R."/>
            <person name="Ohm R."/>
            <person name="Sun H."/>
            <person name="Tunlid A."/>
            <person name="Henrissat B."/>
            <person name="Grigoriev I.V."/>
            <person name="Hibbett D.S."/>
            <person name="Martin F."/>
        </authorList>
    </citation>
    <scope>NUCLEOTIDE SEQUENCE [LARGE SCALE GENOMIC DNA]</scope>
    <source>
        <strain evidence="6">MAFF 305830</strain>
    </source>
</reference>
<organism evidence="5 6">
    <name type="scientific">Serendipita vermifera MAFF 305830</name>
    <dbReference type="NCBI Taxonomy" id="933852"/>
    <lineage>
        <taxon>Eukaryota</taxon>
        <taxon>Fungi</taxon>
        <taxon>Dikarya</taxon>
        <taxon>Basidiomycota</taxon>
        <taxon>Agaricomycotina</taxon>
        <taxon>Agaricomycetes</taxon>
        <taxon>Sebacinales</taxon>
        <taxon>Serendipitaceae</taxon>
        <taxon>Serendipita</taxon>
    </lineage>
</organism>
<dbReference type="AlphaFoldDB" id="A0A0C2XRW4"/>
<feature type="compositionally biased region" description="Low complexity" evidence="3">
    <location>
        <begin position="657"/>
        <end position="667"/>
    </location>
</feature>
<accession>A0A0C2XRW4</accession>
<feature type="compositionally biased region" description="Low complexity" evidence="3">
    <location>
        <begin position="201"/>
        <end position="218"/>
    </location>
</feature>
<dbReference type="InterPro" id="IPR002168">
    <property type="entry name" value="Lipase_GDXG_HIS_AS"/>
</dbReference>
<dbReference type="PANTHER" id="PTHR48081">
    <property type="entry name" value="AB HYDROLASE SUPERFAMILY PROTEIN C4A8.06C"/>
    <property type="match status" value="1"/>
</dbReference>
<reference evidence="5 6" key="1">
    <citation type="submission" date="2014-04" db="EMBL/GenBank/DDBJ databases">
        <authorList>
            <consortium name="DOE Joint Genome Institute"/>
            <person name="Kuo A."/>
            <person name="Zuccaro A."/>
            <person name="Kohler A."/>
            <person name="Nagy L.G."/>
            <person name="Floudas D."/>
            <person name="Copeland A."/>
            <person name="Barry K.W."/>
            <person name="Cichocki N."/>
            <person name="Veneault-Fourrey C."/>
            <person name="LaButti K."/>
            <person name="Lindquist E.A."/>
            <person name="Lipzen A."/>
            <person name="Lundell T."/>
            <person name="Morin E."/>
            <person name="Murat C."/>
            <person name="Sun H."/>
            <person name="Tunlid A."/>
            <person name="Henrissat B."/>
            <person name="Grigoriev I.V."/>
            <person name="Hibbett D.S."/>
            <person name="Martin F."/>
            <person name="Nordberg H.P."/>
            <person name="Cantor M.N."/>
            <person name="Hua S.X."/>
        </authorList>
    </citation>
    <scope>NUCLEOTIDE SEQUENCE [LARGE SCALE GENOMIC DNA]</scope>
    <source>
        <strain evidence="5 6">MAFF 305830</strain>
    </source>
</reference>
<dbReference type="FunFam" id="3.40.50.1820:FF:000252">
    <property type="entry name" value="Related to calmodulin-dependent protein kinase"/>
    <property type="match status" value="1"/>
</dbReference>
<dbReference type="Pfam" id="PF07859">
    <property type="entry name" value="Abhydrolase_3"/>
    <property type="match status" value="1"/>
</dbReference>
<dbReference type="HOGENOM" id="CLU_020372_0_0_1"/>
<feature type="region of interest" description="Disordered" evidence="3">
    <location>
        <begin position="528"/>
        <end position="680"/>
    </location>
</feature>
<dbReference type="Proteomes" id="UP000054097">
    <property type="component" value="Unassembled WGS sequence"/>
</dbReference>
<name>A0A0C2XRW4_SERVB</name>
<dbReference type="InterPro" id="IPR029058">
    <property type="entry name" value="AB_hydrolase_fold"/>
</dbReference>
<keyword evidence="2" id="KW-0378">Hydrolase</keyword>
<evidence type="ECO:0000256" key="1">
    <source>
        <dbReference type="ARBA" id="ARBA00010515"/>
    </source>
</evidence>
<keyword evidence="6" id="KW-1185">Reference proteome</keyword>
<protein>
    <recommendedName>
        <fullName evidence="4">Alpha/beta hydrolase fold-3 domain-containing protein</fullName>
    </recommendedName>
</protein>
<feature type="region of interest" description="Disordered" evidence="3">
    <location>
        <begin position="195"/>
        <end position="218"/>
    </location>
</feature>
<evidence type="ECO:0000259" key="4">
    <source>
        <dbReference type="Pfam" id="PF07859"/>
    </source>
</evidence>
<dbReference type="EMBL" id="KN824281">
    <property type="protein sequence ID" value="KIM31627.1"/>
    <property type="molecule type" value="Genomic_DNA"/>
</dbReference>
<dbReference type="Gene3D" id="3.40.50.1820">
    <property type="entry name" value="alpha/beta hydrolase"/>
    <property type="match status" value="1"/>
</dbReference>
<dbReference type="PANTHER" id="PTHR48081:SF26">
    <property type="entry name" value="ALPHA_BETA HYDROLASE FOLD-3 DOMAIN-CONTAINING PROTEIN"/>
    <property type="match status" value="1"/>
</dbReference>
<dbReference type="OrthoDB" id="408631at2759"/>
<dbReference type="PROSITE" id="PS01173">
    <property type="entry name" value="LIPASE_GDXG_HIS"/>
    <property type="match status" value="1"/>
</dbReference>
<dbReference type="InterPro" id="IPR013094">
    <property type="entry name" value="AB_hydrolase_3"/>
</dbReference>
<dbReference type="SUPFAM" id="SSF53474">
    <property type="entry name" value="alpha/beta-Hydrolases"/>
    <property type="match status" value="1"/>
</dbReference>
<feature type="compositionally biased region" description="Polar residues" evidence="3">
    <location>
        <begin position="617"/>
        <end position="633"/>
    </location>
</feature>
<dbReference type="STRING" id="933852.A0A0C2XRW4"/>
<proteinExistence type="inferred from homology"/>
<sequence length="812" mass="87999">MLFVPKWLLSADASRSSGANDDEVEQLSLSERLEYYKAHAERPPSSRIDPLLEQRVHNAPLSLVNLWKYGAFLATKATDIASDLLRHQLIGARKKSWGLEMTILSAFMRNIGHHSTLADLRTLRSLLALGTALSPVVPGDALVTPVTFTAKRRGLRGFLADVDAREDGRRVIGGEWVVCRDLWLRLQAQWRRAKKSEKQRTSTSASTSARGSPSVPSSSTQSRVILFLHGGAYYMFSPATHRTVTIPLSKHTESRVFAVDYRLAPETRFPGQLHDAVLAYLRLVEDLNIPPGNITVCGDSAGGGLALALLLYLRDNAYPLPNSCILMSPWVDLTMSCDSWDSNAEFDLVPTPKSGDHLNPILCLLGPTGLSNQYLTHPYASPLFGQMQGLPPLLIQSGDAEVLRDEAMLLAHKATLAGVKVRHEIYEDQVHVFQMFFFLDAAKKALIACNEFLQSLADDPSLSRPKRAISSGSLSFKEKGGVGKPSDIIIGSDATPTPEGMPKEVEARLERELVGSGSRVMLVRGDGTVVDEDPTAPGHEADSNAVTPPEYDAPQAATKDKLRSGSGSVGTKGRQNPQLRDGTTVDTWPTEDTWDGEEPDSPISFKPRRRSPGIASSEATPPTVSRTPSTASITGIRPKSPIPVPTVRRRTSGYFANSPNSPSTSPTKGYGMRPRSGSASSQYYNPVHHGTLNRSNSGVIVGPPPSTSNTSMSARHLSKRRTQMSLSLTTSSPYNVAPSVYPLNQAIGSGLTTPAAMNIHGTPLLSPSIPSIRKRERATSHPDVFKLCQSWAELGPANDLVVIEANPSSDHE</sequence>
<evidence type="ECO:0000313" key="6">
    <source>
        <dbReference type="Proteomes" id="UP000054097"/>
    </source>
</evidence>
<dbReference type="InterPro" id="IPR050300">
    <property type="entry name" value="GDXG_lipolytic_enzyme"/>
</dbReference>
<evidence type="ECO:0000256" key="2">
    <source>
        <dbReference type="ARBA" id="ARBA00022801"/>
    </source>
</evidence>
<evidence type="ECO:0000313" key="5">
    <source>
        <dbReference type="EMBL" id="KIM31627.1"/>
    </source>
</evidence>
<dbReference type="GO" id="GO:0016787">
    <property type="term" value="F:hydrolase activity"/>
    <property type="evidence" value="ECO:0007669"/>
    <property type="project" value="UniProtKB-KW"/>
</dbReference>
<comment type="similarity">
    <text evidence="1">Belongs to the 'GDXG' lipolytic enzyme family.</text>
</comment>